<dbReference type="SUPFAM" id="SSF51735">
    <property type="entry name" value="NAD(P)-binding Rossmann-fold domains"/>
    <property type="match status" value="1"/>
</dbReference>
<gene>
    <name evidence="1" type="ORF">ARMGADRAFT_1087674</name>
</gene>
<accession>A0A2H3D364</accession>
<dbReference type="OrthoDB" id="542013at2759"/>
<dbReference type="EMBL" id="KZ293692">
    <property type="protein sequence ID" value="PBK85218.1"/>
    <property type="molecule type" value="Genomic_DNA"/>
</dbReference>
<dbReference type="Proteomes" id="UP000217790">
    <property type="component" value="Unassembled WGS sequence"/>
</dbReference>
<evidence type="ECO:0000313" key="1">
    <source>
        <dbReference type="EMBL" id="PBK85218.1"/>
    </source>
</evidence>
<keyword evidence="2" id="KW-1185">Reference proteome</keyword>
<evidence type="ECO:0000313" key="2">
    <source>
        <dbReference type="Proteomes" id="UP000217790"/>
    </source>
</evidence>
<protein>
    <submittedName>
        <fullName evidence="1">Uncharacterized protein</fullName>
    </submittedName>
</protein>
<dbReference type="AlphaFoldDB" id="A0A2H3D364"/>
<reference evidence="2" key="1">
    <citation type="journal article" date="2017" name="Nat. Ecol. Evol.">
        <title>Genome expansion and lineage-specific genetic innovations in the forest pathogenic fungi Armillaria.</title>
        <authorList>
            <person name="Sipos G."/>
            <person name="Prasanna A.N."/>
            <person name="Walter M.C."/>
            <person name="O'Connor E."/>
            <person name="Balint B."/>
            <person name="Krizsan K."/>
            <person name="Kiss B."/>
            <person name="Hess J."/>
            <person name="Varga T."/>
            <person name="Slot J."/>
            <person name="Riley R."/>
            <person name="Boka B."/>
            <person name="Rigling D."/>
            <person name="Barry K."/>
            <person name="Lee J."/>
            <person name="Mihaltcheva S."/>
            <person name="LaButti K."/>
            <person name="Lipzen A."/>
            <person name="Waldron R."/>
            <person name="Moloney N.M."/>
            <person name="Sperisen C."/>
            <person name="Kredics L."/>
            <person name="Vagvoelgyi C."/>
            <person name="Patrignani A."/>
            <person name="Fitzpatrick D."/>
            <person name="Nagy I."/>
            <person name="Doyle S."/>
            <person name="Anderson J.B."/>
            <person name="Grigoriev I.V."/>
            <person name="Gueldener U."/>
            <person name="Muensterkoetter M."/>
            <person name="Nagy L.G."/>
        </authorList>
    </citation>
    <scope>NUCLEOTIDE SEQUENCE [LARGE SCALE GENOMIC DNA]</scope>
    <source>
        <strain evidence="2">Ar21-2</strain>
    </source>
</reference>
<name>A0A2H3D364_ARMGA</name>
<proteinExistence type="predicted"/>
<dbReference type="Gene3D" id="3.40.50.720">
    <property type="entry name" value="NAD(P)-binding Rossmann-like Domain"/>
    <property type="match status" value="1"/>
</dbReference>
<sequence>MISLRVAGSSVTRLIYYRWCRCFPPSVPKSCDNAAHDYWDKYYAAADGDACLASVLGYHRLSKSQRSSHRLTTNDLCPLPIHGTIIPRTSRDVVISLYYADSYGLVVSIILEPHECVQVEYFCIRQSMVIIELASFSSIVAFTDRAEREIERLDILVENAGMLTWEYEQVEGWERILHANNLGPGLLAISA</sequence>
<organism evidence="1 2">
    <name type="scientific">Armillaria gallica</name>
    <name type="common">Bulbous honey fungus</name>
    <name type="synonym">Armillaria bulbosa</name>
    <dbReference type="NCBI Taxonomy" id="47427"/>
    <lineage>
        <taxon>Eukaryota</taxon>
        <taxon>Fungi</taxon>
        <taxon>Dikarya</taxon>
        <taxon>Basidiomycota</taxon>
        <taxon>Agaricomycotina</taxon>
        <taxon>Agaricomycetes</taxon>
        <taxon>Agaricomycetidae</taxon>
        <taxon>Agaricales</taxon>
        <taxon>Marasmiineae</taxon>
        <taxon>Physalacriaceae</taxon>
        <taxon>Armillaria</taxon>
    </lineage>
</organism>
<dbReference type="STRING" id="47427.A0A2H3D364"/>
<dbReference type="InterPro" id="IPR036291">
    <property type="entry name" value="NAD(P)-bd_dom_sf"/>
</dbReference>
<dbReference type="InParanoid" id="A0A2H3D364"/>